<protein>
    <submittedName>
        <fullName evidence="1">Attractin-like protein 1</fullName>
    </submittedName>
</protein>
<accession>A0A5C6PG22</accession>
<keyword evidence="2" id="KW-1185">Reference proteome</keyword>
<sequence length="61" mass="6831">MAAPRRSRYGSNSLSSWSHCQGIAIASALVDISQQRAMDFKERGLNLKHRKHTVHHQGTCV</sequence>
<gene>
    <name evidence="1" type="ORF">D4764_11G0005740</name>
</gene>
<dbReference type="Proteomes" id="UP000324091">
    <property type="component" value="Chromosome 11"/>
</dbReference>
<dbReference type="EMBL" id="RHFK02000003">
    <property type="protein sequence ID" value="TWW78453.1"/>
    <property type="molecule type" value="Genomic_DNA"/>
</dbReference>
<evidence type="ECO:0000313" key="1">
    <source>
        <dbReference type="EMBL" id="TWW78453.1"/>
    </source>
</evidence>
<reference evidence="1 2" key="1">
    <citation type="submission" date="2019-04" db="EMBL/GenBank/DDBJ databases">
        <title>Chromosome genome assembly for Takifugu flavidus.</title>
        <authorList>
            <person name="Xiao S."/>
        </authorList>
    </citation>
    <scope>NUCLEOTIDE SEQUENCE [LARGE SCALE GENOMIC DNA]</scope>
    <source>
        <strain evidence="1">HTHZ2018</strain>
        <tissue evidence="1">Muscle</tissue>
    </source>
</reference>
<organism evidence="1 2">
    <name type="scientific">Takifugu flavidus</name>
    <name type="common">sansaifugu</name>
    <dbReference type="NCBI Taxonomy" id="433684"/>
    <lineage>
        <taxon>Eukaryota</taxon>
        <taxon>Metazoa</taxon>
        <taxon>Chordata</taxon>
        <taxon>Craniata</taxon>
        <taxon>Vertebrata</taxon>
        <taxon>Euteleostomi</taxon>
        <taxon>Actinopterygii</taxon>
        <taxon>Neopterygii</taxon>
        <taxon>Teleostei</taxon>
        <taxon>Neoteleostei</taxon>
        <taxon>Acanthomorphata</taxon>
        <taxon>Eupercaria</taxon>
        <taxon>Tetraodontiformes</taxon>
        <taxon>Tetradontoidea</taxon>
        <taxon>Tetraodontidae</taxon>
        <taxon>Takifugu</taxon>
    </lineage>
</organism>
<comment type="caution">
    <text evidence="1">The sequence shown here is derived from an EMBL/GenBank/DDBJ whole genome shotgun (WGS) entry which is preliminary data.</text>
</comment>
<name>A0A5C6PG22_9TELE</name>
<proteinExistence type="predicted"/>
<dbReference type="AlphaFoldDB" id="A0A5C6PG22"/>
<evidence type="ECO:0000313" key="2">
    <source>
        <dbReference type="Proteomes" id="UP000324091"/>
    </source>
</evidence>